<dbReference type="Proteomes" id="UP000177594">
    <property type="component" value="Unassembled WGS sequence"/>
</dbReference>
<name>A0A1F8EHZ8_9BACT</name>
<evidence type="ECO:0000313" key="1">
    <source>
        <dbReference type="EMBL" id="OGM99665.1"/>
    </source>
</evidence>
<reference evidence="1 2" key="1">
    <citation type="journal article" date="2016" name="Nat. Commun.">
        <title>Thousands of microbial genomes shed light on interconnected biogeochemical processes in an aquifer system.</title>
        <authorList>
            <person name="Anantharaman K."/>
            <person name="Brown C.T."/>
            <person name="Hug L.A."/>
            <person name="Sharon I."/>
            <person name="Castelle C.J."/>
            <person name="Probst A.J."/>
            <person name="Thomas B.C."/>
            <person name="Singh A."/>
            <person name="Wilkins M.J."/>
            <person name="Karaoz U."/>
            <person name="Brodie E.L."/>
            <person name="Williams K.H."/>
            <person name="Hubbard S.S."/>
            <person name="Banfield J.F."/>
        </authorList>
    </citation>
    <scope>NUCLEOTIDE SEQUENCE [LARGE SCALE GENOMIC DNA]</scope>
</reference>
<dbReference type="PANTHER" id="PTHR42702:SF1">
    <property type="entry name" value="REGULATORY PROTEIN FOR BETA-LACTAMASE"/>
    <property type="match status" value="1"/>
</dbReference>
<dbReference type="SUPFAM" id="SSF101386">
    <property type="entry name" value="all-alpha NTP pyrophosphatases"/>
    <property type="match status" value="1"/>
</dbReference>
<evidence type="ECO:0008006" key="3">
    <source>
        <dbReference type="Google" id="ProtNLM"/>
    </source>
</evidence>
<protein>
    <recommendedName>
        <fullName evidence="3">NTP pyrophosphohydrolase MazG putative catalytic core domain-containing protein</fullName>
    </recommendedName>
</protein>
<organism evidence="1 2">
    <name type="scientific">Candidatus Yanofskybacteria bacterium RIFCSPHIGHO2_01_FULL_39_8b</name>
    <dbReference type="NCBI Taxonomy" id="1802659"/>
    <lineage>
        <taxon>Bacteria</taxon>
        <taxon>Candidatus Yanofskyibacteriota</taxon>
    </lineage>
</organism>
<evidence type="ECO:0000313" key="2">
    <source>
        <dbReference type="Proteomes" id="UP000177594"/>
    </source>
</evidence>
<dbReference type="AlphaFoldDB" id="A0A1F8EHZ8"/>
<dbReference type="PANTHER" id="PTHR42702">
    <property type="entry name" value="NUCLEOTIDE PYROPHOSPHOHYDROLASE"/>
    <property type="match status" value="1"/>
</dbReference>
<comment type="caution">
    <text evidence="1">The sequence shown here is derived from an EMBL/GenBank/DDBJ whole genome shotgun (WGS) entry which is preliminary data.</text>
</comment>
<gene>
    <name evidence="1" type="ORF">A2817_03795</name>
</gene>
<dbReference type="EMBL" id="MGIZ01000012">
    <property type="protein sequence ID" value="OGM99665.1"/>
    <property type="molecule type" value="Genomic_DNA"/>
</dbReference>
<dbReference type="Gene3D" id="1.10.287.1080">
    <property type="entry name" value="MazG-like"/>
    <property type="match status" value="1"/>
</dbReference>
<sequence length="233" mass="26963">MNEDFMAQFLKKQSFLDFQKFIESVYSLPDDRLFSLWDLLSHQERFTMRALKGIRKNNKKKLELNLLIAFSWLMSVANRLHIIVEDAVWRRFPMQCSYCAGLPCACKKIKPKKRAKIIRKNSLRPQTLAQFQEMFSKIYPPNSRTLSDAGVHLAEEMGELSEAVLCFLGEHKHKQFVDLQNELADFVSCIFGVANSANIDMAQELSKIFYKNCHVCHKAPCECSFSFIAKFSS</sequence>
<accession>A0A1F8EHZ8</accession>
<proteinExistence type="predicted"/>